<evidence type="ECO:0000313" key="2">
    <source>
        <dbReference type="EMBL" id="QSB06705.1"/>
    </source>
</evidence>
<dbReference type="Proteomes" id="UP000662939">
    <property type="component" value="Chromosome"/>
</dbReference>
<proteinExistence type="predicted"/>
<feature type="region of interest" description="Disordered" evidence="1">
    <location>
        <begin position="201"/>
        <end position="252"/>
    </location>
</feature>
<accession>A0A895XTR2</accession>
<reference evidence="2" key="1">
    <citation type="submission" date="2021-02" db="EMBL/GenBank/DDBJ databases">
        <title>Natronoglycomyces albus gen. nov., sp. nov, a haloalkaliphilic actinobacterium from a soda solonchak soil.</title>
        <authorList>
            <person name="Sorokin D.Y."/>
            <person name="Khijniak T.V."/>
            <person name="Zakharycheva A.P."/>
            <person name="Boueva O.V."/>
            <person name="Ariskina E.V."/>
            <person name="Hahnke R.L."/>
            <person name="Bunk B."/>
            <person name="Sproer C."/>
            <person name="Schumann P."/>
            <person name="Evtushenko L.I."/>
            <person name="Kublanov I.V."/>
        </authorList>
    </citation>
    <scope>NUCLEOTIDE SEQUENCE</scope>
    <source>
        <strain evidence="2">DSM 106290</strain>
    </source>
</reference>
<dbReference type="RefSeq" id="WP_213172715.1">
    <property type="nucleotide sequence ID" value="NZ_CP070496.1"/>
</dbReference>
<dbReference type="CDD" id="cd00090">
    <property type="entry name" value="HTH_ARSR"/>
    <property type="match status" value="1"/>
</dbReference>
<dbReference type="Gene3D" id="1.10.10.10">
    <property type="entry name" value="Winged helix-like DNA-binding domain superfamily/Winged helix DNA-binding domain"/>
    <property type="match status" value="1"/>
</dbReference>
<keyword evidence="3" id="KW-1185">Reference proteome</keyword>
<name>A0A895XTR2_9ACTN</name>
<feature type="region of interest" description="Disordered" evidence="1">
    <location>
        <begin position="1"/>
        <end position="29"/>
    </location>
</feature>
<dbReference type="EMBL" id="CP070496">
    <property type="protein sequence ID" value="QSB06705.1"/>
    <property type="molecule type" value="Genomic_DNA"/>
</dbReference>
<dbReference type="InterPro" id="IPR036390">
    <property type="entry name" value="WH_DNA-bd_sf"/>
</dbReference>
<dbReference type="Pfam" id="PF12840">
    <property type="entry name" value="HTH_20"/>
    <property type="match status" value="1"/>
</dbReference>
<dbReference type="SUPFAM" id="SSF46785">
    <property type="entry name" value="Winged helix' DNA-binding domain"/>
    <property type="match status" value="1"/>
</dbReference>
<organism evidence="2 3">
    <name type="scientific">Natronoglycomyces albus</name>
    <dbReference type="NCBI Taxonomy" id="2811108"/>
    <lineage>
        <taxon>Bacteria</taxon>
        <taxon>Bacillati</taxon>
        <taxon>Actinomycetota</taxon>
        <taxon>Actinomycetes</taxon>
        <taxon>Glycomycetales</taxon>
        <taxon>Glycomycetaceae</taxon>
        <taxon>Natronoglycomyces</taxon>
    </lineage>
</organism>
<gene>
    <name evidence="2" type="ORF">JQS30_07375</name>
</gene>
<feature type="compositionally biased region" description="Basic and acidic residues" evidence="1">
    <location>
        <begin position="201"/>
        <end position="210"/>
    </location>
</feature>
<evidence type="ECO:0000313" key="3">
    <source>
        <dbReference type="Proteomes" id="UP000662939"/>
    </source>
</evidence>
<dbReference type="AlphaFoldDB" id="A0A895XTR2"/>
<dbReference type="InterPro" id="IPR011991">
    <property type="entry name" value="ArsR-like_HTH"/>
</dbReference>
<protein>
    <submittedName>
        <fullName evidence="2">Helix-turn-helix transcriptional regulator</fullName>
    </submittedName>
</protein>
<dbReference type="InterPro" id="IPR036388">
    <property type="entry name" value="WH-like_DNA-bd_sf"/>
</dbReference>
<dbReference type="KEGG" id="nav:JQS30_07375"/>
<evidence type="ECO:0000256" key="1">
    <source>
        <dbReference type="SAM" id="MobiDB-lite"/>
    </source>
</evidence>
<sequence length="252" mass="27968">MTADRESNSAEPHPGLESTPGDTAANEVDRPTVNDIPQITDFAALKAIIHPLRARLYEELFQRGPSTATELAGFVGDSQANCSWHLRQLHKHGFVEEAEPRKGRARPWKVVDKAFNIDLGRPETEEGKVPSAMDMAMEELGDAMLNQQIDGMHRWVARRRQVEPEWVKASRTSVSFNFLTVDELQALNDDISALIDKHIASRAERSDPSKRPPGARAIRLTAWAVPGAAPNTPDQQPDQTETDPPETEKEAP</sequence>